<organism evidence="1 2">
    <name type="scientific">Pseudonocardia humida</name>
    <dbReference type="NCBI Taxonomy" id="2800819"/>
    <lineage>
        <taxon>Bacteria</taxon>
        <taxon>Bacillati</taxon>
        <taxon>Actinomycetota</taxon>
        <taxon>Actinomycetes</taxon>
        <taxon>Pseudonocardiales</taxon>
        <taxon>Pseudonocardiaceae</taxon>
        <taxon>Pseudonocardia</taxon>
    </lineage>
</organism>
<evidence type="ECO:0000313" key="2">
    <source>
        <dbReference type="Proteomes" id="UP001165283"/>
    </source>
</evidence>
<accession>A0ABT1A8W7</accession>
<gene>
    <name evidence="1" type="ORF">KDL28_30800</name>
</gene>
<sequence>MTTTTDRAAQADLAARAIHLMVNGTLDDFRRVVHPEATNREAASEPPNCRGRGPNAFWGTARWLRTAFADMAFGISTVLVDGDLAVTHGTVSGRHVGDMVIWTPEATVERAFAPTGKRFEVNHAHFLRFRDGLVVEHWAVRDDQSLAMQLGWVPPTPVYLLRCALATRRHRRAG</sequence>
<name>A0ABT1A8W7_9PSEU</name>
<dbReference type="InterPro" id="IPR009959">
    <property type="entry name" value="Cyclase_SnoaL-like"/>
</dbReference>
<dbReference type="EMBL" id="JAGSOV010000066">
    <property type="protein sequence ID" value="MCO1659469.1"/>
    <property type="molecule type" value="Genomic_DNA"/>
</dbReference>
<dbReference type="Proteomes" id="UP001165283">
    <property type="component" value="Unassembled WGS sequence"/>
</dbReference>
<reference evidence="1" key="1">
    <citation type="submission" date="2021-04" db="EMBL/GenBank/DDBJ databases">
        <title>Pseudonocardia sp. nov., isolated from sandy soil of mangrove forest.</title>
        <authorList>
            <person name="Zan Z."/>
            <person name="Huang R."/>
            <person name="Liu W."/>
        </authorList>
    </citation>
    <scope>NUCLEOTIDE SEQUENCE</scope>
    <source>
        <strain evidence="1">S2-4</strain>
    </source>
</reference>
<dbReference type="InterPro" id="IPR032710">
    <property type="entry name" value="NTF2-like_dom_sf"/>
</dbReference>
<evidence type="ECO:0000313" key="1">
    <source>
        <dbReference type="EMBL" id="MCO1659469.1"/>
    </source>
</evidence>
<keyword evidence="2" id="KW-1185">Reference proteome</keyword>
<dbReference type="Gene3D" id="3.10.450.50">
    <property type="match status" value="1"/>
</dbReference>
<dbReference type="Pfam" id="PF07366">
    <property type="entry name" value="SnoaL"/>
    <property type="match status" value="1"/>
</dbReference>
<proteinExistence type="predicted"/>
<dbReference type="RefSeq" id="WP_252444291.1">
    <property type="nucleotide sequence ID" value="NZ_JAGSOV010000066.1"/>
</dbReference>
<dbReference type="PANTHER" id="PTHR38436">
    <property type="entry name" value="POLYKETIDE CYCLASE SNOAL-LIKE DOMAIN"/>
    <property type="match status" value="1"/>
</dbReference>
<dbReference type="PANTHER" id="PTHR38436:SF1">
    <property type="entry name" value="ESTER CYCLASE"/>
    <property type="match status" value="1"/>
</dbReference>
<dbReference type="SUPFAM" id="SSF54427">
    <property type="entry name" value="NTF2-like"/>
    <property type="match status" value="1"/>
</dbReference>
<protein>
    <submittedName>
        <fullName evidence="1">Ester cyclase</fullName>
    </submittedName>
</protein>
<comment type="caution">
    <text evidence="1">The sequence shown here is derived from an EMBL/GenBank/DDBJ whole genome shotgun (WGS) entry which is preliminary data.</text>
</comment>